<dbReference type="Pfam" id="PF03279">
    <property type="entry name" value="Lip_A_acyltrans"/>
    <property type="match status" value="1"/>
</dbReference>
<evidence type="ECO:0000256" key="4">
    <source>
        <dbReference type="ARBA" id="ARBA00022679"/>
    </source>
</evidence>
<dbReference type="Proteomes" id="UP000188879">
    <property type="component" value="Unassembled WGS sequence"/>
</dbReference>
<name>A0A1V2H556_9PROT</name>
<evidence type="ECO:0000256" key="6">
    <source>
        <dbReference type="ARBA" id="ARBA00023315"/>
    </source>
</evidence>
<keyword evidence="5" id="KW-0472">Membrane</keyword>
<dbReference type="InterPro" id="IPR004960">
    <property type="entry name" value="LipA_acyltrans"/>
</dbReference>
<evidence type="ECO:0000256" key="5">
    <source>
        <dbReference type="ARBA" id="ARBA00023136"/>
    </source>
</evidence>
<dbReference type="PANTHER" id="PTHR30606">
    <property type="entry name" value="LIPID A BIOSYNTHESIS LAUROYL ACYLTRANSFERASE"/>
    <property type="match status" value="1"/>
</dbReference>
<dbReference type="EMBL" id="MLCO01000070">
    <property type="protein sequence ID" value="ONG55697.1"/>
    <property type="molecule type" value="Genomic_DNA"/>
</dbReference>
<evidence type="ECO:0000256" key="3">
    <source>
        <dbReference type="ARBA" id="ARBA00022519"/>
    </source>
</evidence>
<keyword evidence="3" id="KW-0997">Cell inner membrane</keyword>
<organism evidence="7 8">
    <name type="scientific">Teichococcus deserti</name>
    <dbReference type="NCBI Taxonomy" id="1817963"/>
    <lineage>
        <taxon>Bacteria</taxon>
        <taxon>Pseudomonadati</taxon>
        <taxon>Pseudomonadota</taxon>
        <taxon>Alphaproteobacteria</taxon>
        <taxon>Acetobacterales</taxon>
        <taxon>Roseomonadaceae</taxon>
        <taxon>Roseomonas</taxon>
    </lineage>
</organism>
<keyword evidence="6 7" id="KW-0012">Acyltransferase</keyword>
<keyword evidence="8" id="KW-1185">Reference proteome</keyword>
<proteinExistence type="predicted"/>
<gene>
    <name evidence="7" type="ORF">BKE38_08940</name>
</gene>
<comment type="subcellular location">
    <subcellularLocation>
        <location evidence="1">Cell inner membrane</location>
    </subcellularLocation>
</comment>
<evidence type="ECO:0000313" key="8">
    <source>
        <dbReference type="Proteomes" id="UP000188879"/>
    </source>
</evidence>
<sequence>MTLRWRLEAWGARIALALARRLGLRAGSALGGAVTRAIGPWLGVSRVGRRNLALAFPERDPGWREAVLKDAWENLGRSMMELPHLPGLPQTESGPGWELVGAGNMPPGAKQLVFFSAHIGNWEVLPLAAQAFGLTMGSLYRAPDNPLVDAVVRQMREGGAELPLFPKGSRGARQALKHLAGGQALGLVVDQKLNEGIELDFLGQRAMTATAPAELALRFGCPLIPVHVQRIEKNRFRVVVEPPLAFPATGDKAEDIRILMQRVNDHIGAWIRDRPQDWLWLHRRFPRELYRRK</sequence>
<dbReference type="RefSeq" id="WP_076957011.1">
    <property type="nucleotide sequence ID" value="NZ_MLCO01000070.1"/>
</dbReference>
<reference evidence="7 8" key="1">
    <citation type="submission" date="2016-10" db="EMBL/GenBank/DDBJ databases">
        <title>Draft Genome sequence of Roseomonas sp. strain M3.</title>
        <authorList>
            <person name="Subhash Y."/>
            <person name="Lee S."/>
        </authorList>
    </citation>
    <scope>NUCLEOTIDE SEQUENCE [LARGE SCALE GENOMIC DNA]</scope>
    <source>
        <strain evidence="7 8">M3</strain>
    </source>
</reference>
<keyword evidence="4 7" id="KW-0808">Transferase</keyword>
<dbReference type="GO" id="GO:0016746">
    <property type="term" value="F:acyltransferase activity"/>
    <property type="evidence" value="ECO:0007669"/>
    <property type="project" value="UniProtKB-KW"/>
</dbReference>
<dbReference type="CDD" id="cd07984">
    <property type="entry name" value="LPLAT_LABLAT-like"/>
    <property type="match status" value="1"/>
</dbReference>
<protein>
    <submittedName>
        <fullName evidence="7">Lauroyl acyltransferase</fullName>
    </submittedName>
</protein>
<evidence type="ECO:0000256" key="2">
    <source>
        <dbReference type="ARBA" id="ARBA00022475"/>
    </source>
</evidence>
<evidence type="ECO:0000313" key="7">
    <source>
        <dbReference type="EMBL" id="ONG55697.1"/>
    </source>
</evidence>
<keyword evidence="2" id="KW-1003">Cell membrane</keyword>
<dbReference type="PANTHER" id="PTHR30606:SF9">
    <property type="entry name" value="LIPID A BIOSYNTHESIS LAUROYLTRANSFERASE"/>
    <property type="match status" value="1"/>
</dbReference>
<accession>A0A1V2H556</accession>
<dbReference type="GO" id="GO:0009247">
    <property type="term" value="P:glycolipid biosynthetic process"/>
    <property type="evidence" value="ECO:0007669"/>
    <property type="project" value="UniProtKB-ARBA"/>
</dbReference>
<comment type="caution">
    <text evidence="7">The sequence shown here is derived from an EMBL/GenBank/DDBJ whole genome shotgun (WGS) entry which is preliminary data.</text>
</comment>
<evidence type="ECO:0000256" key="1">
    <source>
        <dbReference type="ARBA" id="ARBA00004533"/>
    </source>
</evidence>
<dbReference type="GO" id="GO:0005886">
    <property type="term" value="C:plasma membrane"/>
    <property type="evidence" value="ECO:0007669"/>
    <property type="project" value="UniProtKB-SubCell"/>
</dbReference>
<dbReference type="AlphaFoldDB" id="A0A1V2H556"/>